<proteinExistence type="predicted"/>
<reference evidence="2" key="1">
    <citation type="submission" date="2022-11" db="UniProtKB">
        <authorList>
            <consortium name="WormBaseParasite"/>
        </authorList>
    </citation>
    <scope>IDENTIFICATION</scope>
</reference>
<dbReference type="Proteomes" id="UP000887576">
    <property type="component" value="Unplaced"/>
</dbReference>
<name>A0AC34Q3N5_9BILA</name>
<evidence type="ECO:0000313" key="2">
    <source>
        <dbReference type="WBParaSite" id="JU765_v2.g12682.t1"/>
    </source>
</evidence>
<organism evidence="1 2">
    <name type="scientific">Panagrolaimus sp. JU765</name>
    <dbReference type="NCBI Taxonomy" id="591449"/>
    <lineage>
        <taxon>Eukaryota</taxon>
        <taxon>Metazoa</taxon>
        <taxon>Ecdysozoa</taxon>
        <taxon>Nematoda</taxon>
        <taxon>Chromadorea</taxon>
        <taxon>Rhabditida</taxon>
        <taxon>Tylenchina</taxon>
        <taxon>Panagrolaimomorpha</taxon>
        <taxon>Panagrolaimoidea</taxon>
        <taxon>Panagrolaimidae</taxon>
        <taxon>Panagrolaimus</taxon>
    </lineage>
</organism>
<dbReference type="WBParaSite" id="JU765_v2.g12682.t1">
    <property type="protein sequence ID" value="JU765_v2.g12682.t1"/>
    <property type="gene ID" value="JU765_v2.g12682"/>
</dbReference>
<protein>
    <submittedName>
        <fullName evidence="2">JmjC domain-containing protein</fullName>
    </submittedName>
</protein>
<accession>A0AC34Q3N5</accession>
<evidence type="ECO:0000313" key="1">
    <source>
        <dbReference type="Proteomes" id="UP000887576"/>
    </source>
</evidence>
<sequence length="792" mass="91419">MFGDGKLINVFDVLSQESVEMRIESFIKLYEKKESCKILELLSPDVSKDICTSIISVPAFQKQFSVGGTEWFRQYDVSFDNEDDFVDNDSNICLQFSMAGGYVDFMVAEKNFWYYVHGGKRQFYVIRPKKDNQELYEKWLSDEKKTSTFFGRYGEKDGMVQYIINVMPGETIMIPAGSIYAYFSSEESIVISGSFYNIFNVVDQIRANNILKNLKLASQNFLTTHVRCFTYLPYILDKWVVQKFRIKNELLAGFLDFYEYMVDQKIDGEFLKDELIEKYCQSYNNYLEFLKSNANDTNAGETNAGEISAGETSAGETNAGETDVGETSAGEASAGEASAGGNSGGSKSRGSKAARSKSGNTKSRDGVIECGLCPRVFHIKCTDIEKFELIYLREYHCCVCRVVHGPSQDKEVVCPHRKNFWNIDEKLERRQVGSIWWKEELAKMELKTSTVHDFVKFLNDADELMTYLKCKIPWEHICLISARSALFTKKLKDDFVIDDVINMIGKGKKIVAADTMMQTIVEMKVETYVKWFKERDPRKVFEFSLSNCGFPIPKFQELFSVGFTDWLKQYGVTCADDGFKDDPTQFLFSMANSYINFALSEKNYWVHVLKGKKIYFVVRPSRYNIDLFSKWKCDENRTFEFFGCYDVSKKMVQYTINVGCGETIFIPAGSIYACFTPEDSIAVFNSFFNLNNIGYEVNVFEISFSDYDCYLPAYVHCFKVVPYILEKWLKQKRKVSLCLLKSFADLYDFIVKQKFNGEFLSDELVVKYYTTYNNYHDFLKSKSKFGRVLKRK</sequence>